<proteinExistence type="predicted"/>
<reference evidence="1" key="1">
    <citation type="submission" date="2022-07" db="EMBL/GenBank/DDBJ databases">
        <title>Genome Sequence of Leucocoprinus birnbaumii.</title>
        <authorList>
            <person name="Buettner E."/>
        </authorList>
    </citation>
    <scope>NUCLEOTIDE SEQUENCE</scope>
    <source>
        <strain evidence="1">VT141</strain>
    </source>
</reference>
<dbReference type="Proteomes" id="UP001213000">
    <property type="component" value="Unassembled WGS sequence"/>
</dbReference>
<dbReference type="AlphaFoldDB" id="A0AAD5VDJ5"/>
<organism evidence="1 2">
    <name type="scientific">Leucocoprinus birnbaumii</name>
    <dbReference type="NCBI Taxonomy" id="56174"/>
    <lineage>
        <taxon>Eukaryota</taxon>
        <taxon>Fungi</taxon>
        <taxon>Dikarya</taxon>
        <taxon>Basidiomycota</taxon>
        <taxon>Agaricomycotina</taxon>
        <taxon>Agaricomycetes</taxon>
        <taxon>Agaricomycetidae</taxon>
        <taxon>Agaricales</taxon>
        <taxon>Agaricineae</taxon>
        <taxon>Agaricaceae</taxon>
        <taxon>Leucocoprinus</taxon>
    </lineage>
</organism>
<evidence type="ECO:0000313" key="2">
    <source>
        <dbReference type="Proteomes" id="UP001213000"/>
    </source>
</evidence>
<name>A0AAD5VDJ5_9AGAR</name>
<sequence length="129" mass="13992">MEEVARNVNEGRRRAEVVRDVLMAKKKPPTPGMTVSASVSLTKVKSLRVNPANGGGAKDDKAPEEAILVSHLEAELHSIEIFAQQFAKNIVEWARMTSNVILSLRTWSLSFSKVIGLSPSSGSEAFDAT</sequence>
<keyword evidence="2" id="KW-1185">Reference proteome</keyword>
<accession>A0AAD5VDJ5</accession>
<evidence type="ECO:0000313" key="1">
    <source>
        <dbReference type="EMBL" id="KAJ3552123.1"/>
    </source>
</evidence>
<gene>
    <name evidence="1" type="ORF">NP233_g12953</name>
</gene>
<dbReference type="EMBL" id="JANIEX010002100">
    <property type="protein sequence ID" value="KAJ3552123.1"/>
    <property type="molecule type" value="Genomic_DNA"/>
</dbReference>
<protein>
    <submittedName>
        <fullName evidence="1">Uncharacterized protein</fullName>
    </submittedName>
</protein>
<comment type="caution">
    <text evidence="1">The sequence shown here is derived from an EMBL/GenBank/DDBJ whole genome shotgun (WGS) entry which is preliminary data.</text>
</comment>